<dbReference type="Proteomes" id="UP000092713">
    <property type="component" value="Unassembled WGS sequence"/>
</dbReference>
<dbReference type="RefSeq" id="WP_065306393.1">
    <property type="nucleotide sequence ID" value="NZ_LOCQ01000041.1"/>
</dbReference>
<protein>
    <submittedName>
        <fullName evidence="1">Uncharacterized protein</fullName>
    </submittedName>
</protein>
<comment type="caution">
    <text evidence="1">The sequence shown here is derived from an EMBL/GenBank/DDBJ whole genome shotgun (WGS) entry which is preliminary data.</text>
</comment>
<reference evidence="1 2" key="1">
    <citation type="submission" date="2016-04" db="EMBL/GenBank/DDBJ databases">
        <title>Draft genome sequence of Janthinobacterium psychrotolerans sp. nov., isolated from freshwater sediments in Denmark.</title>
        <authorList>
            <person name="Gong X."/>
            <person name="Skrivergaard S."/>
            <person name="Korsgaard B.S."/>
            <person name="Schreiber L."/>
            <person name="Marshall I.P."/>
            <person name="Finster K."/>
            <person name="Schramm A."/>
        </authorList>
    </citation>
    <scope>NUCLEOTIDE SEQUENCE [LARGE SCALE GENOMIC DNA]</scope>
    <source>
        <strain evidence="1 2">S3-2</strain>
    </source>
</reference>
<gene>
    <name evidence="1" type="ORF">ASR47_102214</name>
</gene>
<dbReference type="OrthoDB" id="700978at2"/>
<name>A0A1A7C4W6_9BURK</name>
<keyword evidence="2" id="KW-1185">Reference proteome</keyword>
<accession>A0A1A7C4W6</accession>
<evidence type="ECO:0000313" key="1">
    <source>
        <dbReference type="EMBL" id="OBV40971.1"/>
    </source>
</evidence>
<evidence type="ECO:0000313" key="2">
    <source>
        <dbReference type="Proteomes" id="UP000092713"/>
    </source>
</evidence>
<proteinExistence type="predicted"/>
<dbReference type="AlphaFoldDB" id="A0A1A7C4W6"/>
<organism evidence="1 2">
    <name type="scientific">Janthinobacterium psychrotolerans</name>
    <dbReference type="NCBI Taxonomy" id="1747903"/>
    <lineage>
        <taxon>Bacteria</taxon>
        <taxon>Pseudomonadati</taxon>
        <taxon>Pseudomonadota</taxon>
        <taxon>Betaproteobacteria</taxon>
        <taxon>Burkholderiales</taxon>
        <taxon>Oxalobacteraceae</taxon>
        <taxon>Janthinobacterium</taxon>
    </lineage>
</organism>
<dbReference type="EMBL" id="LOCQ01000041">
    <property type="protein sequence ID" value="OBV40971.1"/>
    <property type="molecule type" value="Genomic_DNA"/>
</dbReference>
<sequence>MHLNTYLHPHPGRAGRLLARVANSGRWANWRHAVMSRLPFVTLASDVVDVIYVSWLVDAGAAQALLPPGLALLQRDGLTPFTVLTYRHGHFGPRMAGPLRRLMPSPLQSNWRLYLDQAPAGAPQVPTVFFLKNVMDSLPHALATRLFSDILPTHLAASMTHGADEKAAHCAILAGAGSAPAFKVQAQVAGTKDLDDTWRAMFGSWDNAVASLACQDAAVAHVPRNGRLALGEISLPVDLARVLPLTPQSADCALLAQLPPSSPPFAFLVPAVPFLALSEQLL</sequence>
<dbReference type="STRING" id="1747903.ASR47_102214"/>